<feature type="signal peptide" evidence="2">
    <location>
        <begin position="1"/>
        <end position="22"/>
    </location>
</feature>
<keyword evidence="4" id="KW-1185">Reference proteome</keyword>
<dbReference type="EMBL" id="CAUYUJ010001303">
    <property type="protein sequence ID" value="CAK0795274.1"/>
    <property type="molecule type" value="Genomic_DNA"/>
</dbReference>
<feature type="chain" id="PRO_5047048299" evidence="2">
    <location>
        <begin position="23"/>
        <end position="357"/>
    </location>
</feature>
<protein>
    <submittedName>
        <fullName evidence="3">Uncharacterized protein</fullName>
    </submittedName>
</protein>
<gene>
    <name evidence="3" type="ORF">PCOR1329_LOCUS4991</name>
</gene>
<evidence type="ECO:0000256" key="2">
    <source>
        <dbReference type="SAM" id="SignalP"/>
    </source>
</evidence>
<reference evidence="3" key="1">
    <citation type="submission" date="2023-10" db="EMBL/GenBank/DDBJ databases">
        <authorList>
            <person name="Chen Y."/>
            <person name="Shah S."/>
            <person name="Dougan E. K."/>
            <person name="Thang M."/>
            <person name="Chan C."/>
        </authorList>
    </citation>
    <scope>NUCLEOTIDE SEQUENCE [LARGE SCALE GENOMIC DNA]</scope>
</reference>
<sequence length="357" mass="38045">MPAPRAQAGAPLALCLLAMALADLTCPGGPEACQAEHEDVGLLQSLRQSARAAVGGRAPPAEPEPDGSSASNPCAGTMPTDPAFDRFPCFSDGVVQALEQAGGNITEGFVGGMDVGGRKPWNQTFAEGGLCPVNVHWHLGTEHLSMGEFDESGSGPAAGHEGDNESVRLGFQCHLYDESDPKFTTPYDWKYCDPSMQVGQTYEVHWPHSAAGDCGTPYQYQTPFLDGVFCNAATVQLSPLQDKVGVHGQVFVIVNDEDYYYPDMMKGMIVEPSSGLGSDIAYYTGSTTGTTVNNEMCSAYSPITWQVDRKCHLISASSFDKLCADMMSQADDMSADLHAHGSRELVAAPLQANNMES</sequence>
<name>A0ABN9PQ77_9DINO</name>
<keyword evidence="2" id="KW-0732">Signal</keyword>
<organism evidence="3 4">
    <name type="scientific">Prorocentrum cordatum</name>
    <dbReference type="NCBI Taxonomy" id="2364126"/>
    <lineage>
        <taxon>Eukaryota</taxon>
        <taxon>Sar</taxon>
        <taxon>Alveolata</taxon>
        <taxon>Dinophyceae</taxon>
        <taxon>Prorocentrales</taxon>
        <taxon>Prorocentraceae</taxon>
        <taxon>Prorocentrum</taxon>
    </lineage>
</organism>
<dbReference type="Pfam" id="PF10563">
    <property type="entry name" value="CA_like"/>
    <property type="match status" value="1"/>
</dbReference>
<dbReference type="Proteomes" id="UP001189429">
    <property type="component" value="Unassembled WGS sequence"/>
</dbReference>
<proteinExistence type="predicted"/>
<dbReference type="InterPro" id="IPR018883">
    <property type="entry name" value="Delta_CA"/>
</dbReference>
<accession>A0ABN9PQ77</accession>
<comment type="caution">
    <text evidence="3">The sequence shown here is derived from an EMBL/GenBank/DDBJ whole genome shotgun (WGS) entry which is preliminary data.</text>
</comment>
<evidence type="ECO:0000313" key="4">
    <source>
        <dbReference type="Proteomes" id="UP001189429"/>
    </source>
</evidence>
<evidence type="ECO:0000256" key="1">
    <source>
        <dbReference type="SAM" id="MobiDB-lite"/>
    </source>
</evidence>
<feature type="region of interest" description="Disordered" evidence="1">
    <location>
        <begin position="51"/>
        <end position="77"/>
    </location>
</feature>
<evidence type="ECO:0000313" key="3">
    <source>
        <dbReference type="EMBL" id="CAK0795274.1"/>
    </source>
</evidence>